<evidence type="ECO:0000313" key="2">
    <source>
        <dbReference type="Proteomes" id="UP000695000"/>
    </source>
</evidence>
<dbReference type="PANTHER" id="PTHR10174:SF222">
    <property type="entry name" value="GH10083P-RELATED"/>
    <property type="match status" value="1"/>
</dbReference>
<dbReference type="GeneID" id="108562546"/>
<proteinExistence type="predicted"/>
<gene>
    <name evidence="3" type="primary">LOC108562546</name>
</gene>
<feature type="domain" description="CRAL-TRIO" evidence="1">
    <location>
        <begin position="370"/>
        <end position="513"/>
    </location>
</feature>
<dbReference type="SUPFAM" id="SSF46938">
    <property type="entry name" value="CRAL/TRIO N-terminal domain"/>
    <property type="match status" value="2"/>
</dbReference>
<dbReference type="PRINTS" id="PR00180">
    <property type="entry name" value="CRETINALDHBP"/>
</dbReference>
<organism evidence="2 3">
    <name type="scientific">Nicrophorus vespilloides</name>
    <name type="common">Boreal carrion beetle</name>
    <dbReference type="NCBI Taxonomy" id="110193"/>
    <lineage>
        <taxon>Eukaryota</taxon>
        <taxon>Metazoa</taxon>
        <taxon>Ecdysozoa</taxon>
        <taxon>Arthropoda</taxon>
        <taxon>Hexapoda</taxon>
        <taxon>Insecta</taxon>
        <taxon>Pterygota</taxon>
        <taxon>Neoptera</taxon>
        <taxon>Endopterygota</taxon>
        <taxon>Coleoptera</taxon>
        <taxon>Polyphaga</taxon>
        <taxon>Staphyliniformia</taxon>
        <taxon>Silphidae</taxon>
        <taxon>Nicrophorinae</taxon>
        <taxon>Nicrophorus</taxon>
    </lineage>
</organism>
<dbReference type="Gene3D" id="3.40.525.10">
    <property type="entry name" value="CRAL-TRIO lipid binding domain"/>
    <property type="match status" value="2"/>
</dbReference>
<protein>
    <submittedName>
        <fullName evidence="3">Uncharacterized protein LOC108562546</fullName>
    </submittedName>
</protein>
<evidence type="ECO:0000259" key="1">
    <source>
        <dbReference type="PROSITE" id="PS50191"/>
    </source>
</evidence>
<dbReference type="InterPro" id="IPR001251">
    <property type="entry name" value="CRAL-TRIO_dom"/>
</dbReference>
<accession>A0ABM1MPB7</accession>
<keyword evidence="2" id="KW-1185">Reference proteome</keyword>
<dbReference type="PANTHER" id="PTHR10174">
    <property type="entry name" value="ALPHA-TOCOPHEROL TRANSFER PROTEIN-RELATED"/>
    <property type="match status" value="1"/>
</dbReference>
<dbReference type="RefSeq" id="XP_017776417.1">
    <property type="nucleotide sequence ID" value="XM_017920928.1"/>
</dbReference>
<name>A0ABM1MPB7_NICVS</name>
<dbReference type="SUPFAM" id="SSF52087">
    <property type="entry name" value="CRAL/TRIO domain"/>
    <property type="match status" value="2"/>
</dbReference>
<sequence>MPLDIGCVSPQLHYTEDDVHKVLANYGRKLKDLEIDLESIKEWFKTQPHIPEMPSDRLIASFLLMNKFSIEKTKARLEMNYSIRNVMPDIYSNGPLQPKFRDSHTFCKIFAMPKLTKDLRRLCYIKFDYDACYDPHFIVTRIITNMELLAICDFSRGDEYICDYTNVNLSMISKIKPTDLKKLSTIIEKVYANRILVLHTVNLPPEGETLFNIFKLALKPKLREKIRFHKGFDSLKEYYGLDMFPKDYGGNAKSIDEATLDLEFKYSKLYYTEDDVHKILAIHGKNLKDLEIDLESMKEWFKTQPHIPDMPSDRLIVSYLLMNKFSIEKTKSRLEMNYSIRNVMADLYSHSPLHPKIRESHKYYKLLSVPKLTNDLRRLCIIIYRDDASLDMTLILSRMIMSIELLAMYDISNGDEYIADFTNLSLSSFTKIKPTDVRKIVTIYDKVYGNRFSVIHIVNLPAAGEALLNIFKACLKPKLRERLICHKGFETLKKYYSVDMLPKDYGGSGECINEATDDYQKFFESHDGYFSRWLQMRVDEKLRPQPLNQREQLPHHQHCNVD</sequence>
<dbReference type="Pfam" id="PF00650">
    <property type="entry name" value="CRAL_TRIO"/>
    <property type="match status" value="2"/>
</dbReference>
<feature type="domain" description="CRAL-TRIO" evidence="1">
    <location>
        <begin position="161"/>
        <end position="256"/>
    </location>
</feature>
<dbReference type="SMART" id="SM00516">
    <property type="entry name" value="SEC14"/>
    <property type="match status" value="2"/>
</dbReference>
<evidence type="ECO:0000313" key="3">
    <source>
        <dbReference type="RefSeq" id="XP_017776417.1"/>
    </source>
</evidence>
<dbReference type="InterPro" id="IPR036865">
    <property type="entry name" value="CRAL-TRIO_dom_sf"/>
</dbReference>
<dbReference type="Proteomes" id="UP000695000">
    <property type="component" value="Unplaced"/>
</dbReference>
<dbReference type="PROSITE" id="PS50191">
    <property type="entry name" value="CRAL_TRIO"/>
    <property type="match status" value="2"/>
</dbReference>
<reference evidence="3" key="1">
    <citation type="submission" date="2025-08" db="UniProtKB">
        <authorList>
            <consortium name="RefSeq"/>
        </authorList>
    </citation>
    <scope>IDENTIFICATION</scope>
    <source>
        <tissue evidence="3">Whole Larva</tissue>
    </source>
</reference>
<dbReference type="CDD" id="cd00170">
    <property type="entry name" value="SEC14"/>
    <property type="match status" value="2"/>
</dbReference>
<dbReference type="InterPro" id="IPR036273">
    <property type="entry name" value="CRAL/TRIO_N_dom_sf"/>
</dbReference>